<protein>
    <submittedName>
        <fullName evidence="1">Uncharacterized protein</fullName>
    </submittedName>
</protein>
<dbReference type="EMBL" id="KB908493">
    <property type="protein sequence ID" value="EOA90536.1"/>
    <property type="molecule type" value="Genomic_DNA"/>
</dbReference>
<sequence length="221" mass="25139">MTAAAIDPLVPIVFDATKAEEVMDEIVEAIGTDTTKLRMTIEVIYHRAMQSEHWADMAVKLLAMLSERIPQTLSDPDIALDKNGVAFVGPRLVRRYLFTRIQSDFDADIQKPSWSVPLVHFLYGLSRTMTQSLRMSYRVQTQIISKMAKSDHLFVETNMELFLLFVSWLGPNLDKEQDKDAILTDVLLGVRERADLESTLMRLAVVGLVRLREDGWPSEDL</sequence>
<gene>
    <name evidence="1" type="ORF">SETTUDRAFT_102841</name>
</gene>
<evidence type="ECO:0000313" key="1">
    <source>
        <dbReference type="EMBL" id="EOA90536.1"/>
    </source>
</evidence>
<reference evidence="1 2" key="1">
    <citation type="journal article" date="2012" name="PLoS Pathog.">
        <title>Diverse lifestyles and strategies of plant pathogenesis encoded in the genomes of eighteen Dothideomycetes fungi.</title>
        <authorList>
            <person name="Ohm R.A."/>
            <person name="Feau N."/>
            <person name="Henrissat B."/>
            <person name="Schoch C.L."/>
            <person name="Horwitz B.A."/>
            <person name="Barry K.W."/>
            <person name="Condon B.J."/>
            <person name="Copeland A.C."/>
            <person name="Dhillon B."/>
            <person name="Glaser F."/>
            <person name="Hesse C.N."/>
            <person name="Kosti I."/>
            <person name="LaButti K."/>
            <person name="Lindquist E.A."/>
            <person name="Lucas S."/>
            <person name="Salamov A.A."/>
            <person name="Bradshaw R.E."/>
            <person name="Ciuffetti L."/>
            <person name="Hamelin R.C."/>
            <person name="Kema G.H.J."/>
            <person name="Lawrence C."/>
            <person name="Scott J.A."/>
            <person name="Spatafora J.W."/>
            <person name="Turgeon B.G."/>
            <person name="de Wit P.J.G.M."/>
            <person name="Zhong S."/>
            <person name="Goodwin S.B."/>
            <person name="Grigoriev I.V."/>
        </authorList>
    </citation>
    <scope>NUCLEOTIDE SEQUENCE [LARGE SCALE GENOMIC DNA]</scope>
    <source>
        <strain evidence="2">28A</strain>
    </source>
</reference>
<reference evidence="1 2" key="2">
    <citation type="journal article" date="2013" name="PLoS Genet.">
        <title>Comparative genome structure, secondary metabolite, and effector coding capacity across Cochliobolus pathogens.</title>
        <authorList>
            <person name="Condon B.J."/>
            <person name="Leng Y."/>
            <person name="Wu D."/>
            <person name="Bushley K.E."/>
            <person name="Ohm R.A."/>
            <person name="Otillar R."/>
            <person name="Martin J."/>
            <person name="Schackwitz W."/>
            <person name="Grimwood J."/>
            <person name="MohdZainudin N."/>
            <person name="Xue C."/>
            <person name="Wang R."/>
            <person name="Manning V.A."/>
            <person name="Dhillon B."/>
            <person name="Tu Z.J."/>
            <person name="Steffenson B.J."/>
            <person name="Salamov A."/>
            <person name="Sun H."/>
            <person name="Lowry S."/>
            <person name="LaButti K."/>
            <person name="Han J."/>
            <person name="Copeland A."/>
            <person name="Lindquist E."/>
            <person name="Barry K."/>
            <person name="Schmutz J."/>
            <person name="Baker S.E."/>
            <person name="Ciuffetti L.M."/>
            <person name="Grigoriev I.V."/>
            <person name="Zhong S."/>
            <person name="Turgeon B.G."/>
        </authorList>
    </citation>
    <scope>NUCLEOTIDE SEQUENCE [LARGE SCALE GENOMIC DNA]</scope>
    <source>
        <strain evidence="2">28A</strain>
    </source>
</reference>
<dbReference type="Gene3D" id="1.25.40.180">
    <property type="match status" value="1"/>
</dbReference>
<keyword evidence="2" id="KW-1185">Reference proteome</keyword>
<dbReference type="RefSeq" id="XP_008022354.1">
    <property type="nucleotide sequence ID" value="XM_008024163.1"/>
</dbReference>
<dbReference type="OrthoDB" id="3677053at2759"/>
<accession>R0J186</accession>
<name>R0J186_EXST2</name>
<evidence type="ECO:0000313" key="2">
    <source>
        <dbReference type="Proteomes" id="UP000016935"/>
    </source>
</evidence>
<dbReference type="GeneID" id="19394948"/>
<dbReference type="AlphaFoldDB" id="R0J186"/>
<dbReference type="InterPro" id="IPR016024">
    <property type="entry name" value="ARM-type_fold"/>
</dbReference>
<proteinExistence type="predicted"/>
<dbReference type="Proteomes" id="UP000016935">
    <property type="component" value="Unassembled WGS sequence"/>
</dbReference>
<organism evidence="1 2">
    <name type="scientific">Exserohilum turcicum (strain 28A)</name>
    <name type="common">Northern leaf blight fungus</name>
    <name type="synonym">Setosphaeria turcica</name>
    <dbReference type="NCBI Taxonomy" id="671987"/>
    <lineage>
        <taxon>Eukaryota</taxon>
        <taxon>Fungi</taxon>
        <taxon>Dikarya</taxon>
        <taxon>Ascomycota</taxon>
        <taxon>Pezizomycotina</taxon>
        <taxon>Dothideomycetes</taxon>
        <taxon>Pleosporomycetidae</taxon>
        <taxon>Pleosporales</taxon>
        <taxon>Pleosporineae</taxon>
        <taxon>Pleosporaceae</taxon>
        <taxon>Exserohilum</taxon>
    </lineage>
</organism>
<dbReference type="SUPFAM" id="SSF48371">
    <property type="entry name" value="ARM repeat"/>
    <property type="match status" value="1"/>
</dbReference>
<dbReference type="HOGENOM" id="CLU_1455123_0_0_1"/>